<dbReference type="EMBL" id="CP047121">
    <property type="protein sequence ID" value="QHB51460.1"/>
    <property type="molecule type" value="Genomic_DNA"/>
</dbReference>
<accession>A0A6P1E5S3</accession>
<protein>
    <submittedName>
        <fullName evidence="2">Uncharacterized protein</fullName>
    </submittedName>
</protein>
<reference evidence="2 3" key="1">
    <citation type="submission" date="2019-12" db="EMBL/GenBank/DDBJ databases">
        <title>Lactobacillus hilgardii FLUB.</title>
        <authorList>
            <person name="Gustaw K."/>
        </authorList>
    </citation>
    <scope>NUCLEOTIDE SEQUENCE [LARGE SCALE GENOMIC DNA]</scope>
    <source>
        <strain evidence="2 3">FLUB</strain>
    </source>
</reference>
<feature type="chain" id="PRO_5027100580" evidence="1">
    <location>
        <begin position="26"/>
        <end position="274"/>
    </location>
</feature>
<evidence type="ECO:0000256" key="1">
    <source>
        <dbReference type="SAM" id="SignalP"/>
    </source>
</evidence>
<feature type="signal peptide" evidence="1">
    <location>
        <begin position="1"/>
        <end position="25"/>
    </location>
</feature>
<dbReference type="GeneID" id="69057542"/>
<proteinExistence type="predicted"/>
<organism evidence="2 3">
    <name type="scientific">Lentilactobacillus hilgardii</name>
    <name type="common">Lactobacillus hilgardii</name>
    <dbReference type="NCBI Taxonomy" id="1588"/>
    <lineage>
        <taxon>Bacteria</taxon>
        <taxon>Bacillati</taxon>
        <taxon>Bacillota</taxon>
        <taxon>Bacilli</taxon>
        <taxon>Lactobacillales</taxon>
        <taxon>Lactobacillaceae</taxon>
        <taxon>Lentilactobacillus</taxon>
    </lineage>
</organism>
<gene>
    <name evidence="2" type="ORF">GQR93_04135</name>
</gene>
<evidence type="ECO:0000313" key="3">
    <source>
        <dbReference type="Proteomes" id="UP000465035"/>
    </source>
</evidence>
<dbReference type="AlphaFoldDB" id="A0A6P1E5S3"/>
<dbReference type="Proteomes" id="UP000465035">
    <property type="component" value="Chromosome"/>
</dbReference>
<sequence>MIKKGLLVMMASMALGLSLPLSIHAATDLGTNYHTKCVEVKRPIFIGEYTKVNGHRGHRILTPKGTILFTFINKKAKNGRPSRVTLIPGILSYHKKQHVSWSLSYQTTHFNTTYFKLYKLKLPIRTDQLQAGRFTLSNAKDYQPIFNITMDGYLQYYRSSKLKHYHIQSAWEYNQVMGDRNPLFTIKPSVSRKVQKFVVKKNNYYLYFHHPVDGLRMKKSHHGYRLTVKNLGKRHKVFYEKSYFYLFKWTDFQVGKQPFYYQWLFGSNDPSYFK</sequence>
<evidence type="ECO:0000313" key="2">
    <source>
        <dbReference type="EMBL" id="QHB51460.1"/>
    </source>
</evidence>
<dbReference type="RefSeq" id="WP_035444366.1">
    <property type="nucleotide sequence ID" value="NZ_CABKOL010000106.1"/>
</dbReference>
<keyword evidence="1" id="KW-0732">Signal</keyword>
<name>A0A6P1E5S3_LENHI</name>